<reference evidence="2" key="2">
    <citation type="journal article" date="2016" name="Mol. Ecol.">
        <title>Population genomics of the filarial nematode parasite Wuchereria bancrofti from mosquitoes.</title>
        <authorList>
            <person name="Small S.T."/>
            <person name="Reimer L.J."/>
            <person name="Tisch D.J."/>
            <person name="King C.L."/>
            <person name="Christensen B.M."/>
            <person name="Siba P.M."/>
            <person name="Kazura J.W."/>
            <person name="Serre D."/>
            <person name="Zimmerman P.A."/>
        </authorList>
    </citation>
    <scope>NUCLEOTIDE SEQUENCE</scope>
    <source>
        <strain evidence="2">pt0022</strain>
    </source>
</reference>
<reference evidence="3" key="3">
    <citation type="submission" date="2024-02" db="UniProtKB">
        <authorList>
            <consortium name="WormBaseParasite"/>
        </authorList>
    </citation>
    <scope>IDENTIFICATION</scope>
    <source>
        <strain evidence="3">pt0022</strain>
    </source>
</reference>
<feature type="region of interest" description="Disordered" evidence="1">
    <location>
        <begin position="25"/>
        <end position="48"/>
    </location>
</feature>
<dbReference type="WBParaSite" id="mrna-Wban_10580">
    <property type="protein sequence ID" value="mrna-Wban_10580"/>
    <property type="gene ID" value="Wban_10580"/>
</dbReference>
<feature type="compositionally biased region" description="Polar residues" evidence="1">
    <location>
        <begin position="35"/>
        <end position="48"/>
    </location>
</feature>
<proteinExistence type="predicted"/>
<evidence type="ECO:0000313" key="2">
    <source>
        <dbReference type="Proteomes" id="UP000093561"/>
    </source>
</evidence>
<organism evidence="2 3">
    <name type="scientific">Wuchereria bancrofti</name>
    <dbReference type="NCBI Taxonomy" id="6293"/>
    <lineage>
        <taxon>Eukaryota</taxon>
        <taxon>Metazoa</taxon>
        <taxon>Ecdysozoa</taxon>
        <taxon>Nematoda</taxon>
        <taxon>Chromadorea</taxon>
        <taxon>Rhabditida</taxon>
        <taxon>Spirurina</taxon>
        <taxon>Spiruromorpha</taxon>
        <taxon>Filarioidea</taxon>
        <taxon>Onchocercidae</taxon>
        <taxon>Wuchereria</taxon>
    </lineage>
</organism>
<reference evidence="2" key="1">
    <citation type="submission" date="2015-03" db="EMBL/GenBank/DDBJ databases">
        <title>Wuchereria bancrofti Genome Sequencing Papua New Guinea Strain.</title>
        <authorList>
            <person name="Small S.T."/>
            <person name="Serre D."/>
            <person name="Zimmerman P.A."/>
        </authorList>
    </citation>
    <scope>NUCLEOTIDE SEQUENCE [LARGE SCALE GENOMIC DNA]</scope>
    <source>
        <strain evidence="2">pt0022</strain>
    </source>
</reference>
<evidence type="ECO:0000256" key="1">
    <source>
        <dbReference type="SAM" id="MobiDB-lite"/>
    </source>
</evidence>
<accession>A0AAF5Q612</accession>
<protein>
    <submittedName>
        <fullName evidence="3">Uncharacterized protein</fullName>
    </submittedName>
</protein>
<dbReference type="Proteomes" id="UP000093561">
    <property type="component" value="Unassembled WGS sequence"/>
</dbReference>
<sequence>MQTYILTISKTLDEVFITNTSSSSITLHSEENESKQSQQKLNETNSCK</sequence>
<name>A0AAF5Q612_WUCBA</name>
<evidence type="ECO:0000313" key="3">
    <source>
        <dbReference type="WBParaSite" id="mrna-Wban_10580"/>
    </source>
</evidence>
<dbReference type="AlphaFoldDB" id="A0AAF5Q612"/>